<keyword evidence="2" id="KW-0235">DNA replication</keyword>
<dbReference type="PANTHER" id="PTHR30580:SF0">
    <property type="entry name" value="PRIMOSOMAL PROTEIN N"/>
    <property type="match status" value="1"/>
</dbReference>
<dbReference type="Pfam" id="PF18319">
    <property type="entry name" value="Zn_ribbon_PriA"/>
    <property type="match status" value="1"/>
</dbReference>
<keyword evidence="3" id="KW-0479">Metal-binding</keyword>
<dbReference type="Proteomes" id="UP000885779">
    <property type="component" value="Unassembled WGS sequence"/>
</dbReference>
<dbReference type="Pfam" id="PF00270">
    <property type="entry name" value="DEAD"/>
    <property type="match status" value="1"/>
</dbReference>
<evidence type="ECO:0000313" key="14">
    <source>
        <dbReference type="EMBL" id="HGY56434.1"/>
    </source>
</evidence>
<dbReference type="InterPro" id="IPR041222">
    <property type="entry name" value="PriA_3primeBD"/>
</dbReference>
<name>A0A7V4WVK0_CALAY</name>
<evidence type="ECO:0000256" key="7">
    <source>
        <dbReference type="ARBA" id="ARBA00022833"/>
    </source>
</evidence>
<dbReference type="InterPro" id="IPR014001">
    <property type="entry name" value="Helicase_ATP-bd"/>
</dbReference>
<dbReference type="InterPro" id="IPR027417">
    <property type="entry name" value="P-loop_NTPase"/>
</dbReference>
<dbReference type="HAMAP" id="MF_00983">
    <property type="entry name" value="PriA"/>
    <property type="match status" value="1"/>
</dbReference>
<protein>
    <recommendedName>
        <fullName evidence="11">DNA 3'-5' helicase</fullName>
        <ecNumber evidence="11">5.6.2.4</ecNumber>
    </recommendedName>
</protein>
<dbReference type="NCBIfam" id="NF004066">
    <property type="entry name" value="PRK05580.1-3"/>
    <property type="match status" value="1"/>
</dbReference>
<dbReference type="PROSITE" id="PS51192">
    <property type="entry name" value="HELICASE_ATP_BIND_1"/>
    <property type="match status" value="1"/>
</dbReference>
<keyword evidence="5" id="KW-0378">Hydrolase</keyword>
<dbReference type="GO" id="GO:0005524">
    <property type="term" value="F:ATP binding"/>
    <property type="evidence" value="ECO:0007669"/>
    <property type="project" value="UniProtKB-KW"/>
</dbReference>
<dbReference type="InterPro" id="IPR040498">
    <property type="entry name" value="PriA_CRR"/>
</dbReference>
<dbReference type="GO" id="GO:0006270">
    <property type="term" value="P:DNA replication initiation"/>
    <property type="evidence" value="ECO:0007669"/>
    <property type="project" value="TreeGrafter"/>
</dbReference>
<evidence type="ECO:0000256" key="2">
    <source>
        <dbReference type="ARBA" id="ARBA00022705"/>
    </source>
</evidence>
<dbReference type="CDD" id="cd17929">
    <property type="entry name" value="DEXHc_priA"/>
    <property type="match status" value="1"/>
</dbReference>
<dbReference type="GO" id="GO:0046872">
    <property type="term" value="F:metal ion binding"/>
    <property type="evidence" value="ECO:0007669"/>
    <property type="project" value="UniProtKB-KW"/>
</dbReference>
<dbReference type="InterPro" id="IPR005259">
    <property type="entry name" value="PriA"/>
</dbReference>
<gene>
    <name evidence="14" type="primary">priA</name>
    <name evidence="14" type="ORF">ENK44_12060</name>
</gene>
<evidence type="ECO:0000256" key="8">
    <source>
        <dbReference type="ARBA" id="ARBA00022840"/>
    </source>
</evidence>
<evidence type="ECO:0000256" key="5">
    <source>
        <dbReference type="ARBA" id="ARBA00022801"/>
    </source>
</evidence>
<dbReference type="GO" id="GO:0006310">
    <property type="term" value="P:DNA recombination"/>
    <property type="evidence" value="ECO:0007669"/>
    <property type="project" value="InterPro"/>
</dbReference>
<dbReference type="Gene3D" id="3.40.50.300">
    <property type="entry name" value="P-loop containing nucleotide triphosphate hydrolases"/>
    <property type="match status" value="2"/>
</dbReference>
<evidence type="ECO:0000256" key="4">
    <source>
        <dbReference type="ARBA" id="ARBA00022741"/>
    </source>
</evidence>
<dbReference type="InterPro" id="IPR001650">
    <property type="entry name" value="Helicase_C-like"/>
</dbReference>
<dbReference type="NCBIfam" id="TIGR00595">
    <property type="entry name" value="priA"/>
    <property type="match status" value="1"/>
</dbReference>
<keyword evidence="9" id="KW-0238">DNA-binding</keyword>
<keyword evidence="7" id="KW-0862">Zinc</keyword>
<organism evidence="14">
    <name type="scientific">Caldithrix abyssi</name>
    <dbReference type="NCBI Taxonomy" id="187145"/>
    <lineage>
        <taxon>Bacteria</taxon>
        <taxon>Pseudomonadati</taxon>
        <taxon>Calditrichota</taxon>
        <taxon>Calditrichia</taxon>
        <taxon>Calditrichales</taxon>
        <taxon>Calditrichaceae</taxon>
        <taxon>Caldithrix</taxon>
    </lineage>
</organism>
<evidence type="ECO:0000256" key="12">
    <source>
        <dbReference type="ARBA" id="ARBA00048988"/>
    </source>
</evidence>
<dbReference type="FunFam" id="3.40.50.300:FF:000489">
    <property type="entry name" value="Primosome assembly protein PriA"/>
    <property type="match status" value="1"/>
</dbReference>
<feature type="non-terminal residue" evidence="14">
    <location>
        <position position="1"/>
    </location>
</feature>
<evidence type="ECO:0000256" key="10">
    <source>
        <dbReference type="ARBA" id="ARBA00023235"/>
    </source>
</evidence>
<dbReference type="GO" id="GO:1990077">
    <property type="term" value="C:primosome complex"/>
    <property type="evidence" value="ECO:0007669"/>
    <property type="project" value="UniProtKB-KW"/>
</dbReference>
<dbReference type="CDD" id="cd18804">
    <property type="entry name" value="SF2_C_priA"/>
    <property type="match status" value="1"/>
</dbReference>
<evidence type="ECO:0000259" key="13">
    <source>
        <dbReference type="PROSITE" id="PS51192"/>
    </source>
</evidence>
<reference evidence="14" key="1">
    <citation type="journal article" date="2020" name="mSystems">
        <title>Genome- and Community-Level Interaction Insights into Carbon Utilization and Element Cycling Functions of Hydrothermarchaeota in Hydrothermal Sediment.</title>
        <authorList>
            <person name="Zhou Z."/>
            <person name="Liu Y."/>
            <person name="Xu W."/>
            <person name="Pan J."/>
            <person name="Luo Z.H."/>
            <person name="Li M."/>
        </authorList>
    </citation>
    <scope>NUCLEOTIDE SEQUENCE [LARGE SCALE GENOMIC DNA]</scope>
    <source>
        <strain evidence="14">HyVt-577</strain>
    </source>
</reference>
<dbReference type="GO" id="GO:0006269">
    <property type="term" value="P:DNA replication, synthesis of primer"/>
    <property type="evidence" value="ECO:0007669"/>
    <property type="project" value="UniProtKB-KW"/>
</dbReference>
<comment type="caution">
    <text evidence="14">The sequence shown here is derived from an EMBL/GenBank/DDBJ whole genome shotgun (WGS) entry which is preliminary data.</text>
</comment>
<evidence type="ECO:0000256" key="3">
    <source>
        <dbReference type="ARBA" id="ARBA00022723"/>
    </source>
</evidence>
<dbReference type="EC" id="5.6.2.4" evidence="11"/>
<dbReference type="AlphaFoldDB" id="A0A7V4WVK0"/>
<feature type="domain" description="Helicase ATP-binding" evidence="13">
    <location>
        <begin position="255"/>
        <end position="422"/>
    </location>
</feature>
<keyword evidence="4" id="KW-0547">Nucleotide-binding</keyword>
<dbReference type="SMART" id="SM00490">
    <property type="entry name" value="HELICc"/>
    <property type="match status" value="1"/>
</dbReference>
<evidence type="ECO:0000256" key="9">
    <source>
        <dbReference type="ARBA" id="ARBA00023125"/>
    </source>
</evidence>
<dbReference type="InterPro" id="IPR011545">
    <property type="entry name" value="DEAD/DEAH_box_helicase_dom"/>
</dbReference>
<evidence type="ECO:0000256" key="6">
    <source>
        <dbReference type="ARBA" id="ARBA00022806"/>
    </source>
</evidence>
<proteinExistence type="inferred from homology"/>
<keyword evidence="10" id="KW-0413">Isomerase</keyword>
<accession>A0A7V4WVK0</accession>
<sequence length="785" mass="89848">GMRVFIPFGKQMITGVVVNILDKSPYSSCKDIIDVLDDRPLLSEEMLQLTKWVADYYFASWGQAAQMAIPKGIDKREKEIVHLAREDPEVELTERQRELYLLIGAHPGCSKDFLRKKFGPGSFNYLLNRLEELGLVSREKQIEGARVGQLMRKFVHVPEDYEARRDQYEDFKKYLKRRPEIDAYLLDRKGQKMLMAQFLKETRMSSPTLQKMHDYRIVNIRLDALDREPEFDAEQANHFTLTNEQQTVVDEISAELDKETFKVYLLHGITGSGKTQVYIEALKQVLEKGKTGIILIPEIALTPQTVRRFKAAFTEKIAVFHSKMSPGERYDAWMACYEGRARIVVGPRSALFAPLQNLGLVVVDEEHENTYKQDDTAPRYHARDTAVYRARQNNALVILGSATPSLESYYNTRRGKYVLKEMQERVDNLQLPDVHIVDMKTPANRVKPDITLFSKLLAEKIEDRLHKKEQIILLQNRRGYSSFLQCKNCGFIPLCPNCDVSLTYHSFNEKLQCHLCGHKQPAFFDCPNCGGEQIAYKGSGTQKIQEQLKELFPQARVLRMDQDTTQGKNRHHSILQAFGNREADILLGTQMIAKGLDFSNVTLVGVISADVGLALPDFRAAERVFQLLTQVAGRAGRGEKGGEVVVQSFLYSHYAVQLAKNHDYNAFYDQEIRFRKEYKYPPFIKIIQLVFSAKKTSDVISEARLYALNLNRLAKAYCQVIGPSPAVIPRLNNRYRWQLLIKLNPQTDPTGKHTKKVLDKLLTPQKGNRKSTVQIVVDVDPQTLH</sequence>
<dbReference type="Gene3D" id="3.40.1440.60">
    <property type="entry name" value="PriA, 3(prime) DNA-binding domain"/>
    <property type="match status" value="1"/>
</dbReference>
<dbReference type="GO" id="GO:0016787">
    <property type="term" value="F:hydrolase activity"/>
    <property type="evidence" value="ECO:0007669"/>
    <property type="project" value="UniProtKB-KW"/>
</dbReference>
<evidence type="ECO:0000256" key="1">
    <source>
        <dbReference type="ARBA" id="ARBA00022515"/>
    </source>
</evidence>
<dbReference type="InterPro" id="IPR041236">
    <property type="entry name" value="PriA_C"/>
</dbReference>
<dbReference type="GO" id="GO:0003677">
    <property type="term" value="F:DNA binding"/>
    <property type="evidence" value="ECO:0007669"/>
    <property type="project" value="UniProtKB-KW"/>
</dbReference>
<evidence type="ECO:0000256" key="11">
    <source>
        <dbReference type="ARBA" id="ARBA00034808"/>
    </source>
</evidence>
<dbReference type="InterPro" id="IPR042115">
    <property type="entry name" value="PriA_3primeBD_sf"/>
</dbReference>
<keyword evidence="1" id="KW-0639">Primosome</keyword>
<dbReference type="PANTHER" id="PTHR30580">
    <property type="entry name" value="PRIMOSOMAL PROTEIN N"/>
    <property type="match status" value="1"/>
</dbReference>
<keyword evidence="8" id="KW-0067">ATP-binding</keyword>
<dbReference type="SUPFAM" id="SSF52540">
    <property type="entry name" value="P-loop containing nucleoside triphosphate hydrolases"/>
    <property type="match status" value="2"/>
</dbReference>
<dbReference type="EMBL" id="DRQG01000110">
    <property type="protein sequence ID" value="HGY56434.1"/>
    <property type="molecule type" value="Genomic_DNA"/>
</dbReference>
<dbReference type="Pfam" id="PF00271">
    <property type="entry name" value="Helicase_C"/>
    <property type="match status" value="1"/>
</dbReference>
<dbReference type="Pfam" id="PF18074">
    <property type="entry name" value="PriA_C"/>
    <property type="match status" value="1"/>
</dbReference>
<dbReference type="SMART" id="SM00487">
    <property type="entry name" value="DEXDc"/>
    <property type="match status" value="1"/>
</dbReference>
<keyword evidence="6" id="KW-0347">Helicase</keyword>
<dbReference type="GO" id="GO:0043138">
    <property type="term" value="F:3'-5' DNA helicase activity"/>
    <property type="evidence" value="ECO:0007669"/>
    <property type="project" value="UniProtKB-EC"/>
</dbReference>
<dbReference type="Pfam" id="PF17764">
    <property type="entry name" value="PriA_3primeBD"/>
    <property type="match status" value="1"/>
</dbReference>
<dbReference type="GO" id="GO:0006302">
    <property type="term" value="P:double-strand break repair"/>
    <property type="evidence" value="ECO:0007669"/>
    <property type="project" value="InterPro"/>
</dbReference>
<comment type="catalytic activity">
    <reaction evidence="12">
        <text>ATP + H2O = ADP + phosphate + H(+)</text>
        <dbReference type="Rhea" id="RHEA:13065"/>
        <dbReference type="ChEBI" id="CHEBI:15377"/>
        <dbReference type="ChEBI" id="CHEBI:15378"/>
        <dbReference type="ChEBI" id="CHEBI:30616"/>
        <dbReference type="ChEBI" id="CHEBI:43474"/>
        <dbReference type="ChEBI" id="CHEBI:456216"/>
        <dbReference type="EC" id="5.6.2.4"/>
    </reaction>
</comment>